<dbReference type="RefSeq" id="WP_183484877.1">
    <property type="nucleotide sequence ID" value="NZ_JBHUOV010000001.1"/>
</dbReference>
<name>A0ABW5WK89_9FLAO</name>
<accession>A0ABW5WK89</accession>
<evidence type="ECO:0008006" key="3">
    <source>
        <dbReference type="Google" id="ProtNLM"/>
    </source>
</evidence>
<comment type="caution">
    <text evidence="1">The sequence shown here is derived from an EMBL/GenBank/DDBJ whole genome shotgun (WGS) entry which is preliminary data.</text>
</comment>
<proteinExistence type="predicted"/>
<evidence type="ECO:0000313" key="1">
    <source>
        <dbReference type="EMBL" id="MFD2822359.1"/>
    </source>
</evidence>
<protein>
    <recommendedName>
        <fullName evidence="3">Lipocalin-like domain-containing protein</fullName>
    </recommendedName>
</protein>
<sequence>MKTRIALIPLISLLLLSFKPSNEVSTEAILKDYWLLEKVSYVEPDMYDRIILFNDVTNFCFEQSLWRFSPTSNTGTYDINDLYCSYGKRDLSFNIQKTNQKTGLYDVILKTENKSKYGNLFKIKVTELKKNKMQWRYKVFVNGKPYTIQMHFIRK</sequence>
<gene>
    <name evidence="1" type="ORF">ACFS5M_01680</name>
</gene>
<keyword evidence="2" id="KW-1185">Reference proteome</keyword>
<organism evidence="1 2">
    <name type="scientific">Lacinutrix iliipiscaria</name>
    <dbReference type="NCBI Taxonomy" id="1230532"/>
    <lineage>
        <taxon>Bacteria</taxon>
        <taxon>Pseudomonadati</taxon>
        <taxon>Bacteroidota</taxon>
        <taxon>Flavobacteriia</taxon>
        <taxon>Flavobacteriales</taxon>
        <taxon>Flavobacteriaceae</taxon>
        <taxon>Lacinutrix</taxon>
    </lineage>
</organism>
<reference evidence="2" key="1">
    <citation type="journal article" date="2019" name="Int. J. Syst. Evol. Microbiol.">
        <title>The Global Catalogue of Microorganisms (GCM) 10K type strain sequencing project: providing services to taxonomists for standard genome sequencing and annotation.</title>
        <authorList>
            <consortium name="The Broad Institute Genomics Platform"/>
            <consortium name="The Broad Institute Genome Sequencing Center for Infectious Disease"/>
            <person name="Wu L."/>
            <person name="Ma J."/>
        </authorList>
    </citation>
    <scope>NUCLEOTIDE SEQUENCE [LARGE SCALE GENOMIC DNA]</scope>
    <source>
        <strain evidence="2">KCTC 32141</strain>
    </source>
</reference>
<dbReference type="Proteomes" id="UP001597533">
    <property type="component" value="Unassembled WGS sequence"/>
</dbReference>
<dbReference type="EMBL" id="JBHUOV010000001">
    <property type="protein sequence ID" value="MFD2822359.1"/>
    <property type="molecule type" value="Genomic_DNA"/>
</dbReference>
<evidence type="ECO:0000313" key="2">
    <source>
        <dbReference type="Proteomes" id="UP001597533"/>
    </source>
</evidence>